<accession>A0ABY5KT78</accession>
<reference evidence="4 5" key="1">
    <citation type="submission" date="2022-07" db="EMBL/GenBank/DDBJ databases">
        <title>Novel species in genus cellulomonas.</title>
        <authorList>
            <person name="Ye L."/>
        </authorList>
    </citation>
    <scope>NUCLEOTIDE SEQUENCE [LARGE SCALE GENOMIC DNA]</scope>
    <source>
        <strain evidence="5">zg-B89</strain>
    </source>
</reference>
<dbReference type="Gene3D" id="1.50.10.10">
    <property type="match status" value="1"/>
</dbReference>
<name>A0ABY5KT78_9CELL</name>
<dbReference type="InterPro" id="IPR011613">
    <property type="entry name" value="GH15-like"/>
</dbReference>
<gene>
    <name evidence="4" type="ORF">NP048_04225</name>
</gene>
<dbReference type="RefSeq" id="WP_227578231.1">
    <property type="nucleotide sequence ID" value="NZ_CP101987.1"/>
</dbReference>
<feature type="domain" description="GH15-like" evidence="2">
    <location>
        <begin position="252"/>
        <end position="614"/>
    </location>
</feature>
<proteinExistence type="predicted"/>
<evidence type="ECO:0000313" key="4">
    <source>
        <dbReference type="EMBL" id="UUI72671.1"/>
    </source>
</evidence>
<feature type="compositionally biased region" description="Basic and acidic residues" evidence="1">
    <location>
        <begin position="161"/>
        <end position="178"/>
    </location>
</feature>
<dbReference type="InterPro" id="IPR045582">
    <property type="entry name" value="Trehalase-like_N"/>
</dbReference>
<dbReference type="EMBL" id="CP101987">
    <property type="protein sequence ID" value="UUI72671.1"/>
    <property type="molecule type" value="Genomic_DNA"/>
</dbReference>
<dbReference type="InterPro" id="IPR008928">
    <property type="entry name" value="6-hairpin_glycosidase_sf"/>
</dbReference>
<feature type="region of interest" description="Disordered" evidence="1">
    <location>
        <begin position="161"/>
        <end position="193"/>
    </location>
</feature>
<dbReference type="PANTHER" id="PTHR31616:SF0">
    <property type="entry name" value="GLUCAN 1,4-ALPHA-GLUCOSIDASE"/>
    <property type="match status" value="1"/>
</dbReference>
<organism evidence="4 5">
    <name type="scientific">Cellulomonas xiejunii</name>
    <dbReference type="NCBI Taxonomy" id="2968083"/>
    <lineage>
        <taxon>Bacteria</taxon>
        <taxon>Bacillati</taxon>
        <taxon>Actinomycetota</taxon>
        <taxon>Actinomycetes</taxon>
        <taxon>Micrococcales</taxon>
        <taxon>Cellulomonadaceae</taxon>
        <taxon>Cellulomonas</taxon>
    </lineage>
</organism>
<dbReference type="GO" id="GO:0016787">
    <property type="term" value="F:hydrolase activity"/>
    <property type="evidence" value="ECO:0007669"/>
    <property type="project" value="UniProtKB-KW"/>
</dbReference>
<dbReference type="InterPro" id="IPR012341">
    <property type="entry name" value="6hp_glycosidase-like_sf"/>
</dbReference>
<evidence type="ECO:0000259" key="2">
    <source>
        <dbReference type="Pfam" id="PF00723"/>
    </source>
</evidence>
<dbReference type="SUPFAM" id="SSF48208">
    <property type="entry name" value="Six-hairpin glycosidases"/>
    <property type="match status" value="1"/>
</dbReference>
<dbReference type="Pfam" id="PF19291">
    <property type="entry name" value="TREH_N"/>
    <property type="match status" value="1"/>
</dbReference>
<dbReference type="Proteomes" id="UP001316384">
    <property type="component" value="Chromosome"/>
</dbReference>
<keyword evidence="5" id="KW-1185">Reference proteome</keyword>
<dbReference type="PANTHER" id="PTHR31616">
    <property type="entry name" value="TREHALASE"/>
    <property type="match status" value="1"/>
</dbReference>
<sequence>MSTPLEDYALLSNLSTGPLVSRDGSVDWLCLPRYDSPAVFSALLGGPDDGRWRLSAVDGEVVEWRYLPHTFVLETTWRTPTGRARVTDFLPIVTDRSDLVRRVECLEGTVEIEHDLRLRFDYARAIPWVRVVDHAGERALLSLAGPEGLVLNGPLLASAKGHEAVRQEDRARGTERRDPKHRAAHGGGARTPRLTARFGMTAGQSLAWSLTAVPSYEEPPEPLDAVQSLAETIAFWTSWSSRVTVRTDYGPLVVRSFLVLRALTHKRTGGVIAAPTTSLPEDPGGSRNWDYRYVWLRDNALMIEVVVTYGHAQRAGVWRDWLLRAIAGDTDDVRVLYGLAGERELTEKTLDHLAGYEGSRPVRIGNDAAQQYQADVVGEVMIALALLRDQGVAENEYSWGLQRGLLRFCETNFDRKDYGIWETRGEPRHFTHGRVMMWAAFDRGVRAVENHGLAGPVDRWRQLRDWLRQEIDENGYDPALGSFTQTYGRPEVDASLLQLPHTGYLAPDDPRMLGTVARIESELRDEHGLVHRYRTDTGMDGLAGDEHPFLICNFWLVEQYARSGRLDDARALMDQLVGYANDLGLLSEEYDTGAGRLIGNFPQAFSHLGLIRAADAIAAGNRRR</sequence>
<feature type="domain" description="Trehalase-like N-terminal" evidence="3">
    <location>
        <begin position="2"/>
        <end position="125"/>
    </location>
</feature>
<evidence type="ECO:0000256" key="1">
    <source>
        <dbReference type="SAM" id="MobiDB-lite"/>
    </source>
</evidence>
<evidence type="ECO:0000259" key="3">
    <source>
        <dbReference type="Pfam" id="PF19291"/>
    </source>
</evidence>
<keyword evidence="4" id="KW-0378">Hydrolase</keyword>
<evidence type="ECO:0000313" key="5">
    <source>
        <dbReference type="Proteomes" id="UP001316384"/>
    </source>
</evidence>
<protein>
    <submittedName>
        <fullName evidence="4">Glycoside hydrolase family 15 protein</fullName>
    </submittedName>
</protein>
<dbReference type="Pfam" id="PF00723">
    <property type="entry name" value="Glyco_hydro_15"/>
    <property type="match status" value="1"/>
</dbReference>